<feature type="binding site" evidence="7">
    <location>
        <position position="73"/>
    </location>
    <ligand>
        <name>Zn(2+)</name>
        <dbReference type="ChEBI" id="CHEBI:29105"/>
        <note>catalytic</note>
    </ligand>
</feature>
<evidence type="ECO:0000256" key="1">
    <source>
        <dbReference type="ARBA" id="ARBA00010875"/>
    </source>
</evidence>
<sequence>MEVSLVFLNDRAMRSVNKKWRKRDAQANVLAFPLDVSVGEVVINPQEAQREARAGNVSYNRRVAYLFLHGLLHLYGYDHKTTKDARKMEKREQEILSQEMSSRT</sequence>
<dbReference type="HAMAP" id="MF_00009">
    <property type="entry name" value="Endoribonucl_YbeY"/>
    <property type="match status" value="1"/>
</dbReference>
<comment type="cofactor">
    <cofactor evidence="7">
        <name>Zn(2+)</name>
        <dbReference type="ChEBI" id="CHEBI:29105"/>
    </cofactor>
    <text evidence="7">Binds 1 zinc ion.</text>
</comment>
<comment type="function">
    <text evidence="7">Single strand-specific metallo-endoribonuclease involved in late-stage 70S ribosome quality control and in maturation of the 3' terminus of the 16S rRNA.</text>
</comment>
<evidence type="ECO:0000256" key="5">
    <source>
        <dbReference type="ARBA" id="ARBA00022801"/>
    </source>
</evidence>
<proteinExistence type="inferred from homology"/>
<evidence type="ECO:0000256" key="2">
    <source>
        <dbReference type="ARBA" id="ARBA00022722"/>
    </source>
</evidence>
<keyword evidence="6 7" id="KW-0862">Zinc</keyword>
<dbReference type="GO" id="GO:0004222">
    <property type="term" value="F:metalloendopeptidase activity"/>
    <property type="evidence" value="ECO:0007669"/>
    <property type="project" value="InterPro"/>
</dbReference>
<dbReference type="EC" id="3.1.-.-" evidence="7"/>
<dbReference type="EMBL" id="MHNY01000017">
    <property type="protein sequence ID" value="OGZ56215.1"/>
    <property type="molecule type" value="Genomic_DNA"/>
</dbReference>
<organism evidence="8 9">
    <name type="scientific">Candidatus Ryanbacteria bacterium RIFCSPLOWO2_02_FULL_45_11c</name>
    <dbReference type="NCBI Taxonomy" id="1802128"/>
    <lineage>
        <taxon>Bacteria</taxon>
        <taxon>Candidatus Ryaniibacteriota</taxon>
    </lineage>
</organism>
<evidence type="ECO:0000256" key="7">
    <source>
        <dbReference type="HAMAP-Rule" id="MF_00009"/>
    </source>
</evidence>
<dbReference type="GO" id="GO:0006364">
    <property type="term" value="P:rRNA processing"/>
    <property type="evidence" value="ECO:0007669"/>
    <property type="project" value="UniProtKB-UniRule"/>
</dbReference>
<comment type="subcellular location">
    <subcellularLocation>
        <location evidence="7">Cytoplasm</location>
    </subcellularLocation>
</comment>
<dbReference type="GO" id="GO:0004521">
    <property type="term" value="F:RNA endonuclease activity"/>
    <property type="evidence" value="ECO:0007669"/>
    <property type="project" value="UniProtKB-UniRule"/>
</dbReference>
<dbReference type="STRING" id="1802128.A3H64_01255"/>
<evidence type="ECO:0000256" key="6">
    <source>
        <dbReference type="ARBA" id="ARBA00022833"/>
    </source>
</evidence>
<dbReference type="Gene3D" id="3.40.390.30">
    <property type="entry name" value="Metalloproteases ('zincins'), catalytic domain"/>
    <property type="match status" value="1"/>
</dbReference>
<dbReference type="PANTHER" id="PTHR46986:SF1">
    <property type="entry name" value="ENDORIBONUCLEASE YBEY, CHLOROPLASTIC"/>
    <property type="match status" value="1"/>
</dbReference>
<evidence type="ECO:0000256" key="3">
    <source>
        <dbReference type="ARBA" id="ARBA00022723"/>
    </source>
</evidence>
<evidence type="ECO:0000313" key="8">
    <source>
        <dbReference type="EMBL" id="OGZ56215.1"/>
    </source>
</evidence>
<comment type="caution">
    <text evidence="8">The sequence shown here is derived from an EMBL/GenBank/DDBJ whole genome shotgun (WGS) entry which is preliminary data.</text>
</comment>
<name>A0A1G2H153_9BACT</name>
<dbReference type="GO" id="GO:0008270">
    <property type="term" value="F:zinc ion binding"/>
    <property type="evidence" value="ECO:0007669"/>
    <property type="project" value="UniProtKB-UniRule"/>
</dbReference>
<comment type="similarity">
    <text evidence="1 7">Belongs to the endoribonuclease YbeY family.</text>
</comment>
<dbReference type="PANTHER" id="PTHR46986">
    <property type="entry name" value="ENDORIBONUCLEASE YBEY, CHLOROPLASTIC"/>
    <property type="match status" value="1"/>
</dbReference>
<dbReference type="InterPro" id="IPR023091">
    <property type="entry name" value="MetalPrtase_cat_dom_sf_prd"/>
</dbReference>
<dbReference type="SUPFAM" id="SSF55486">
    <property type="entry name" value="Metalloproteases ('zincins'), catalytic domain"/>
    <property type="match status" value="1"/>
</dbReference>
<reference evidence="8 9" key="1">
    <citation type="journal article" date="2016" name="Nat. Commun.">
        <title>Thousands of microbial genomes shed light on interconnected biogeochemical processes in an aquifer system.</title>
        <authorList>
            <person name="Anantharaman K."/>
            <person name="Brown C.T."/>
            <person name="Hug L.A."/>
            <person name="Sharon I."/>
            <person name="Castelle C.J."/>
            <person name="Probst A.J."/>
            <person name="Thomas B.C."/>
            <person name="Singh A."/>
            <person name="Wilkins M.J."/>
            <person name="Karaoz U."/>
            <person name="Brodie E.L."/>
            <person name="Williams K.H."/>
            <person name="Hubbard S.S."/>
            <person name="Banfield J.F."/>
        </authorList>
    </citation>
    <scope>NUCLEOTIDE SEQUENCE [LARGE SCALE GENOMIC DNA]</scope>
</reference>
<evidence type="ECO:0000256" key="4">
    <source>
        <dbReference type="ARBA" id="ARBA00022759"/>
    </source>
</evidence>
<keyword evidence="5 7" id="KW-0378">Hydrolase</keyword>
<evidence type="ECO:0000313" key="9">
    <source>
        <dbReference type="Proteomes" id="UP000178186"/>
    </source>
</evidence>
<keyword evidence="7" id="KW-0963">Cytoplasm</keyword>
<keyword evidence="7" id="KW-0698">rRNA processing</keyword>
<dbReference type="GO" id="GO:0005737">
    <property type="term" value="C:cytoplasm"/>
    <property type="evidence" value="ECO:0007669"/>
    <property type="project" value="UniProtKB-SubCell"/>
</dbReference>
<keyword evidence="4 7" id="KW-0255">Endonuclease</keyword>
<gene>
    <name evidence="7" type="primary">ybeY</name>
    <name evidence="8" type="ORF">A3H64_01255</name>
</gene>
<dbReference type="Proteomes" id="UP000178186">
    <property type="component" value="Unassembled WGS sequence"/>
</dbReference>
<feature type="binding site" evidence="7">
    <location>
        <position position="69"/>
    </location>
    <ligand>
        <name>Zn(2+)</name>
        <dbReference type="ChEBI" id="CHEBI:29105"/>
        <note>catalytic</note>
    </ligand>
</feature>
<keyword evidence="3 7" id="KW-0479">Metal-binding</keyword>
<dbReference type="Pfam" id="PF02130">
    <property type="entry name" value="YbeY"/>
    <property type="match status" value="1"/>
</dbReference>
<protein>
    <recommendedName>
        <fullName evidence="7">Endoribonuclease YbeY</fullName>
        <ecNumber evidence="7">3.1.-.-</ecNumber>
    </recommendedName>
</protein>
<dbReference type="InterPro" id="IPR002036">
    <property type="entry name" value="YbeY"/>
</dbReference>
<keyword evidence="2 7" id="KW-0540">Nuclease</keyword>
<keyword evidence="7" id="KW-0690">Ribosome biogenesis</keyword>
<feature type="binding site" evidence="7">
    <location>
        <position position="79"/>
    </location>
    <ligand>
        <name>Zn(2+)</name>
        <dbReference type="ChEBI" id="CHEBI:29105"/>
        <note>catalytic</note>
    </ligand>
</feature>
<dbReference type="NCBIfam" id="TIGR00043">
    <property type="entry name" value="rRNA maturation RNase YbeY"/>
    <property type="match status" value="1"/>
</dbReference>
<accession>A0A1G2H153</accession>
<dbReference type="AlphaFoldDB" id="A0A1G2H153"/>